<dbReference type="AlphaFoldDB" id="A0A438J6T7"/>
<evidence type="ECO:0000313" key="3">
    <source>
        <dbReference type="Proteomes" id="UP000288805"/>
    </source>
</evidence>
<feature type="region of interest" description="Disordered" evidence="1">
    <location>
        <begin position="21"/>
        <end position="54"/>
    </location>
</feature>
<evidence type="ECO:0000256" key="1">
    <source>
        <dbReference type="SAM" id="MobiDB-lite"/>
    </source>
</evidence>
<accession>A0A438J6T7</accession>
<name>A0A438J6T7_VITVI</name>
<comment type="caution">
    <text evidence="2">The sequence shown here is derived from an EMBL/GenBank/DDBJ whole genome shotgun (WGS) entry which is preliminary data.</text>
</comment>
<feature type="compositionally biased region" description="Polar residues" evidence="1">
    <location>
        <begin position="33"/>
        <end position="45"/>
    </location>
</feature>
<protein>
    <submittedName>
        <fullName evidence="2">Uncharacterized protein</fullName>
    </submittedName>
</protein>
<organism evidence="2 3">
    <name type="scientific">Vitis vinifera</name>
    <name type="common">Grape</name>
    <dbReference type="NCBI Taxonomy" id="29760"/>
    <lineage>
        <taxon>Eukaryota</taxon>
        <taxon>Viridiplantae</taxon>
        <taxon>Streptophyta</taxon>
        <taxon>Embryophyta</taxon>
        <taxon>Tracheophyta</taxon>
        <taxon>Spermatophyta</taxon>
        <taxon>Magnoliopsida</taxon>
        <taxon>eudicotyledons</taxon>
        <taxon>Gunneridae</taxon>
        <taxon>Pentapetalae</taxon>
        <taxon>rosids</taxon>
        <taxon>Vitales</taxon>
        <taxon>Vitaceae</taxon>
        <taxon>Viteae</taxon>
        <taxon>Vitis</taxon>
    </lineage>
</organism>
<sequence>MEISVLGGGFKQVITRLSPLPSLSSPSSPLPSTTGAKCSHLTSATPPLHKESQIEPTHVSVTPRKRYHSVAYKARQSAILEVQQSSDLGSALAREERLMEGEIVMGSLSMAEAGHGTLQVHICGHFPALPILVATRSAQQHEIPDLRKGSPSCCHIRYGFNASFKSLNQMKLHQLGDMLKVQDLNVILRHFGKLCRAKGENLILSSFPVSSIPGNLPVTVFHSGHLPQPPKLFGRSNRRQKTFTPVTFPATSFSDTARSAWRRSPIFPKAPEPENHPRAGHARFFSGRRLHLTRRRVRACEPLSGDALPPPASPDAD</sequence>
<reference evidence="2 3" key="1">
    <citation type="journal article" date="2018" name="PLoS Genet.">
        <title>Population sequencing reveals clonal diversity and ancestral inbreeding in the grapevine cultivar Chardonnay.</title>
        <authorList>
            <person name="Roach M.J."/>
            <person name="Johnson D.L."/>
            <person name="Bohlmann J."/>
            <person name="van Vuuren H.J."/>
            <person name="Jones S.J."/>
            <person name="Pretorius I.S."/>
            <person name="Schmidt S.A."/>
            <person name="Borneman A.R."/>
        </authorList>
    </citation>
    <scope>NUCLEOTIDE SEQUENCE [LARGE SCALE GENOMIC DNA]</scope>
    <source>
        <strain evidence="3">cv. Chardonnay</strain>
        <tissue evidence="2">Leaf</tissue>
    </source>
</reference>
<evidence type="ECO:0000313" key="2">
    <source>
        <dbReference type="EMBL" id="RVX04673.1"/>
    </source>
</evidence>
<dbReference type="EMBL" id="QGNW01000060">
    <property type="protein sequence ID" value="RVX04673.1"/>
    <property type="molecule type" value="Genomic_DNA"/>
</dbReference>
<proteinExistence type="predicted"/>
<dbReference type="Proteomes" id="UP000288805">
    <property type="component" value="Unassembled WGS sequence"/>
</dbReference>
<feature type="compositionally biased region" description="Low complexity" evidence="1">
    <location>
        <begin position="21"/>
        <end position="32"/>
    </location>
</feature>
<gene>
    <name evidence="2" type="ORF">CK203_023494</name>
</gene>